<reference evidence="1 2" key="1">
    <citation type="submission" date="2016-06" db="EMBL/GenBank/DDBJ databases">
        <title>Draft genome of Moraxella nonliquefaciens CCUG 60284.</title>
        <authorList>
            <person name="Salva-Serra F."/>
            <person name="Engstrom-Jakobsson H."/>
            <person name="Thorell K."/>
            <person name="Gonzales-Siles L."/>
            <person name="Karlsson R."/>
            <person name="Boulund F."/>
            <person name="Engstrand L."/>
            <person name="Kristiansson E."/>
            <person name="Moore E."/>
        </authorList>
    </citation>
    <scope>NUCLEOTIDE SEQUENCE [LARGE SCALE GENOMIC DNA]</scope>
    <source>
        <strain evidence="1 2">CCUG 60284</strain>
    </source>
</reference>
<gene>
    <name evidence="1" type="ORF">A9Z60_04705</name>
</gene>
<proteinExistence type="predicted"/>
<accession>A0A1B8PHN0</accession>
<evidence type="ECO:0000313" key="2">
    <source>
        <dbReference type="Proteomes" id="UP000092671"/>
    </source>
</evidence>
<protein>
    <submittedName>
        <fullName evidence="1">Uncharacterized protein</fullName>
    </submittedName>
</protein>
<dbReference type="Proteomes" id="UP000092671">
    <property type="component" value="Unassembled WGS sequence"/>
</dbReference>
<dbReference type="OrthoDB" id="9788479at2"/>
<comment type="caution">
    <text evidence="1">The sequence shown here is derived from an EMBL/GenBank/DDBJ whole genome shotgun (WGS) entry which is preliminary data.</text>
</comment>
<sequence>MSGKVFISGSISIKHIPEKVKESLGKISQGNLTALIGDADGIDILIQRFFKNIAYYNVKVYSIYTHPRNLATKNFETESIFVSQGIKSERDRQAYKDAEMSKDCDYNLVIWDGKSKGSYNNILRAIEQKKPVKVYLSTINDFLPQNQVNANEIQYIFYENNGYTAAEVVEYLKEDGCDFFKNTRELNKYLLDNNILTKIDGAYKPISMQELFLIEKYKGKETGIKFKNPFIDWIKNSISKSNSAKQDDLF</sequence>
<dbReference type="EMBL" id="LZDN01000043">
    <property type="protein sequence ID" value="OBX48692.1"/>
    <property type="molecule type" value="Genomic_DNA"/>
</dbReference>
<name>A0A1B8PHN0_MORNO</name>
<dbReference type="RefSeq" id="WP_066894088.1">
    <property type="nucleotide sequence ID" value="NZ_LZDN01000043.1"/>
</dbReference>
<organism evidence="1 2">
    <name type="scientific">Moraxella nonliquefaciens</name>
    <dbReference type="NCBI Taxonomy" id="478"/>
    <lineage>
        <taxon>Bacteria</taxon>
        <taxon>Pseudomonadati</taxon>
        <taxon>Pseudomonadota</taxon>
        <taxon>Gammaproteobacteria</taxon>
        <taxon>Moraxellales</taxon>
        <taxon>Moraxellaceae</taxon>
        <taxon>Moraxella</taxon>
    </lineage>
</organism>
<dbReference type="AlphaFoldDB" id="A0A1B8PHN0"/>
<evidence type="ECO:0000313" key="1">
    <source>
        <dbReference type="EMBL" id="OBX48692.1"/>
    </source>
</evidence>